<dbReference type="Proteomes" id="UP000326924">
    <property type="component" value="Unassembled WGS sequence"/>
</dbReference>
<feature type="compositionally biased region" description="Low complexity" evidence="9">
    <location>
        <begin position="244"/>
        <end position="265"/>
    </location>
</feature>
<organism evidence="10 11">
    <name type="scientific">Sphaerosporella brunnea</name>
    <dbReference type="NCBI Taxonomy" id="1250544"/>
    <lineage>
        <taxon>Eukaryota</taxon>
        <taxon>Fungi</taxon>
        <taxon>Dikarya</taxon>
        <taxon>Ascomycota</taxon>
        <taxon>Pezizomycotina</taxon>
        <taxon>Pezizomycetes</taxon>
        <taxon>Pezizales</taxon>
        <taxon>Pyronemataceae</taxon>
        <taxon>Sphaerosporella</taxon>
    </lineage>
</organism>
<comment type="similarity">
    <text evidence="2 8">Belongs to the Mediator complex subunit 6 family.</text>
</comment>
<evidence type="ECO:0000256" key="5">
    <source>
        <dbReference type="ARBA" id="ARBA00023163"/>
    </source>
</evidence>
<evidence type="ECO:0000256" key="8">
    <source>
        <dbReference type="RuleBase" id="RU364143"/>
    </source>
</evidence>
<dbReference type="AlphaFoldDB" id="A0A5J5ELW0"/>
<accession>A0A5J5ELW0</accession>
<sequence length="265" mass="28245">MSAAAAAATIPRPRTPLDETLWREPAFVSAHGLGPDMIMHYFYMSPFYDTTSNNGQLLTQLMHNPAAAARITSQADFDAALKNMRGVEYVIAAGSAETGVWVIRKQLRKPMKEVVIAGQRQKVEEVTVLADYYILPGGNVYQAPTVGAVISNRVLNITRDLRETLKRAMSISSAAPATTPTPAEAPVPAGNATPNPSQQQPHAPPPPPQTNTSTTKAANQTFDMRRALDLSLRHRGEFMDDHAPLLGDPGSLLPPASGAGAGAAS</sequence>
<reference evidence="10 11" key="1">
    <citation type="submission" date="2019-09" db="EMBL/GenBank/DDBJ databases">
        <title>Draft genome of the ectomycorrhizal ascomycete Sphaerosporella brunnea.</title>
        <authorList>
            <consortium name="DOE Joint Genome Institute"/>
            <person name="Benucci G.M."/>
            <person name="Marozzi G."/>
            <person name="Antonielli L."/>
            <person name="Sanchez S."/>
            <person name="Marco P."/>
            <person name="Wang X."/>
            <person name="Falini L.B."/>
            <person name="Barry K."/>
            <person name="Haridas S."/>
            <person name="Lipzen A."/>
            <person name="Labutti K."/>
            <person name="Grigoriev I.V."/>
            <person name="Murat C."/>
            <person name="Martin F."/>
            <person name="Albertini E."/>
            <person name="Donnini D."/>
            <person name="Bonito G."/>
        </authorList>
    </citation>
    <scope>NUCLEOTIDE SEQUENCE [LARGE SCALE GENOMIC DNA]</scope>
    <source>
        <strain evidence="10 11">Sb_GMNB300</strain>
    </source>
</reference>
<keyword evidence="6 8" id="KW-0539">Nucleus</keyword>
<comment type="function">
    <text evidence="8">Component of the Mediator complex, a coactivator involved in the regulated transcription of nearly all RNA polymerase II-dependent genes. Mediator functions as a bridge to convey information from gene-specific regulatory proteins to the basal RNA polymerase II transcription machinery. Mediator is recruited to promoters by direct interactions with regulatory proteins and serves as a scaffold for the assembly of a functional preinitiation complex with RNA polymerase II and the general transcription factors.</text>
</comment>
<dbReference type="EMBL" id="VXIS01000231">
    <property type="protein sequence ID" value="KAA8896016.1"/>
    <property type="molecule type" value="Genomic_DNA"/>
</dbReference>
<keyword evidence="11" id="KW-1185">Reference proteome</keyword>
<comment type="subcellular location">
    <subcellularLocation>
        <location evidence="1 8">Nucleus</location>
    </subcellularLocation>
</comment>
<keyword evidence="5 8" id="KW-0804">Transcription</keyword>
<dbReference type="Pfam" id="PF04934">
    <property type="entry name" value="Med6"/>
    <property type="match status" value="1"/>
</dbReference>
<evidence type="ECO:0000256" key="2">
    <source>
        <dbReference type="ARBA" id="ARBA00007526"/>
    </source>
</evidence>
<dbReference type="GO" id="GO:0003712">
    <property type="term" value="F:transcription coregulator activity"/>
    <property type="evidence" value="ECO:0007669"/>
    <property type="project" value="InterPro"/>
</dbReference>
<evidence type="ECO:0000313" key="10">
    <source>
        <dbReference type="EMBL" id="KAA8896016.1"/>
    </source>
</evidence>
<comment type="subunit">
    <text evidence="8">Component of the Mediator complex.</text>
</comment>
<feature type="compositionally biased region" description="Low complexity" evidence="9">
    <location>
        <begin position="174"/>
        <end position="201"/>
    </location>
</feature>
<evidence type="ECO:0000313" key="11">
    <source>
        <dbReference type="Proteomes" id="UP000326924"/>
    </source>
</evidence>
<proteinExistence type="inferred from homology"/>
<dbReference type="GO" id="GO:0016592">
    <property type="term" value="C:mediator complex"/>
    <property type="evidence" value="ECO:0007669"/>
    <property type="project" value="InterPro"/>
</dbReference>
<evidence type="ECO:0000256" key="1">
    <source>
        <dbReference type="ARBA" id="ARBA00004123"/>
    </source>
</evidence>
<evidence type="ECO:0000256" key="9">
    <source>
        <dbReference type="SAM" id="MobiDB-lite"/>
    </source>
</evidence>
<feature type="region of interest" description="Disordered" evidence="9">
    <location>
        <begin position="240"/>
        <end position="265"/>
    </location>
</feature>
<dbReference type="FunCoup" id="A0A5J5ELW0">
    <property type="interactions" value="858"/>
</dbReference>
<feature type="region of interest" description="Disordered" evidence="9">
    <location>
        <begin position="171"/>
        <end position="228"/>
    </location>
</feature>
<dbReference type="OrthoDB" id="344220at2759"/>
<comment type="caution">
    <text evidence="10">The sequence shown here is derived from an EMBL/GenBank/DDBJ whole genome shotgun (WGS) entry which is preliminary data.</text>
</comment>
<keyword evidence="4 8" id="KW-0805">Transcription regulation</keyword>
<evidence type="ECO:0000256" key="4">
    <source>
        <dbReference type="ARBA" id="ARBA00023015"/>
    </source>
</evidence>
<dbReference type="PANTHER" id="PTHR13104">
    <property type="entry name" value="MED-6-RELATED"/>
    <property type="match status" value="1"/>
</dbReference>
<evidence type="ECO:0000256" key="7">
    <source>
        <dbReference type="ARBA" id="ARBA00031259"/>
    </source>
</evidence>
<evidence type="ECO:0000256" key="3">
    <source>
        <dbReference type="ARBA" id="ARBA00020634"/>
    </source>
</evidence>
<name>A0A5J5ELW0_9PEZI</name>
<gene>
    <name evidence="8" type="primary">MED6</name>
    <name evidence="10" type="ORF">FN846DRAFT_900412</name>
</gene>
<dbReference type="InterPro" id="IPR038566">
    <property type="entry name" value="Mediator_Med6_sf"/>
</dbReference>
<protein>
    <recommendedName>
        <fullName evidence="3 8">Mediator of RNA polymerase II transcription subunit 6</fullName>
    </recommendedName>
    <alternativeName>
        <fullName evidence="7 8">Mediator complex subunit 6</fullName>
    </alternativeName>
</protein>
<evidence type="ECO:0000256" key="6">
    <source>
        <dbReference type="ARBA" id="ARBA00023242"/>
    </source>
</evidence>
<keyword evidence="8" id="KW-0010">Activator</keyword>
<dbReference type="GO" id="GO:0006357">
    <property type="term" value="P:regulation of transcription by RNA polymerase II"/>
    <property type="evidence" value="ECO:0007669"/>
    <property type="project" value="InterPro"/>
</dbReference>
<dbReference type="Gene3D" id="3.10.450.580">
    <property type="entry name" value="Mediator complex, subunit Med6"/>
    <property type="match status" value="1"/>
</dbReference>
<dbReference type="InParanoid" id="A0A5J5ELW0"/>
<dbReference type="InterPro" id="IPR007018">
    <property type="entry name" value="Mediator_Med6"/>
</dbReference>